<proteinExistence type="predicted"/>
<keyword evidence="4 6" id="KW-0175">Coiled coil</keyword>
<dbReference type="Pfam" id="PF06916">
    <property type="entry name" value="FAM210A-B_dom"/>
    <property type="match status" value="1"/>
</dbReference>
<evidence type="ECO:0000256" key="3">
    <source>
        <dbReference type="ARBA" id="ARBA00022989"/>
    </source>
</evidence>
<dbReference type="InterPro" id="IPR045866">
    <property type="entry name" value="FAM210A/B-like"/>
</dbReference>
<gene>
    <name evidence="9" type="ORF">CALMAC_LOCUS5485</name>
</gene>
<evidence type="ECO:0000313" key="9">
    <source>
        <dbReference type="EMBL" id="VEN41769.1"/>
    </source>
</evidence>
<organism evidence="9 10">
    <name type="scientific">Callosobruchus maculatus</name>
    <name type="common">Southern cowpea weevil</name>
    <name type="synonym">Pulse bruchid</name>
    <dbReference type="NCBI Taxonomy" id="64391"/>
    <lineage>
        <taxon>Eukaryota</taxon>
        <taxon>Metazoa</taxon>
        <taxon>Ecdysozoa</taxon>
        <taxon>Arthropoda</taxon>
        <taxon>Hexapoda</taxon>
        <taxon>Insecta</taxon>
        <taxon>Pterygota</taxon>
        <taxon>Neoptera</taxon>
        <taxon>Endopterygota</taxon>
        <taxon>Coleoptera</taxon>
        <taxon>Polyphaga</taxon>
        <taxon>Cucujiformia</taxon>
        <taxon>Chrysomeloidea</taxon>
        <taxon>Chrysomelidae</taxon>
        <taxon>Bruchinae</taxon>
        <taxon>Bruchini</taxon>
        <taxon>Callosobruchus</taxon>
    </lineage>
</organism>
<evidence type="ECO:0000256" key="1">
    <source>
        <dbReference type="ARBA" id="ARBA00004167"/>
    </source>
</evidence>
<dbReference type="GO" id="GO:0016020">
    <property type="term" value="C:membrane"/>
    <property type="evidence" value="ECO:0007669"/>
    <property type="project" value="UniProtKB-SubCell"/>
</dbReference>
<protein>
    <recommendedName>
        <fullName evidence="8">DUF1279 domain-containing protein</fullName>
    </recommendedName>
</protein>
<evidence type="ECO:0000256" key="2">
    <source>
        <dbReference type="ARBA" id="ARBA00022692"/>
    </source>
</evidence>
<name>A0A653C3R2_CALMS</name>
<dbReference type="GO" id="GO:0005739">
    <property type="term" value="C:mitochondrion"/>
    <property type="evidence" value="ECO:0007669"/>
    <property type="project" value="TreeGrafter"/>
</dbReference>
<accession>A0A653C3R2</accession>
<keyword evidence="10" id="KW-1185">Reference proteome</keyword>
<dbReference type="EMBL" id="CAACVG010006792">
    <property type="protein sequence ID" value="VEN41769.1"/>
    <property type="molecule type" value="Genomic_DNA"/>
</dbReference>
<evidence type="ECO:0000256" key="7">
    <source>
        <dbReference type="SAM" id="Phobius"/>
    </source>
</evidence>
<keyword evidence="5 7" id="KW-0472">Membrane</keyword>
<dbReference type="PANTHER" id="PTHR21377">
    <property type="entry name" value="PROTEIN FAM210B, MITOCHONDRIAL"/>
    <property type="match status" value="1"/>
</dbReference>
<dbReference type="InterPro" id="IPR009688">
    <property type="entry name" value="FAM210A/B-like_dom"/>
</dbReference>
<evidence type="ECO:0000313" key="10">
    <source>
        <dbReference type="Proteomes" id="UP000410492"/>
    </source>
</evidence>
<dbReference type="PANTHER" id="PTHR21377:SF1">
    <property type="entry name" value="PROTEIN FAM210A"/>
    <property type="match status" value="1"/>
</dbReference>
<evidence type="ECO:0000256" key="4">
    <source>
        <dbReference type="ARBA" id="ARBA00023054"/>
    </source>
</evidence>
<evidence type="ECO:0000256" key="6">
    <source>
        <dbReference type="SAM" id="Coils"/>
    </source>
</evidence>
<feature type="transmembrane region" description="Helical" evidence="7">
    <location>
        <begin position="98"/>
        <end position="121"/>
    </location>
</feature>
<reference evidence="9 10" key="1">
    <citation type="submission" date="2019-01" db="EMBL/GenBank/DDBJ databases">
        <authorList>
            <person name="Sayadi A."/>
        </authorList>
    </citation>
    <scope>NUCLEOTIDE SEQUENCE [LARGE SCALE GENOMIC DNA]</scope>
</reference>
<dbReference type="OrthoDB" id="5874039at2759"/>
<sequence length="274" mass="32227">MARVLCRRLLAKRTLCMKDYPFVVVCPSTNVMVNGTLFDQTRKDSYENKNLVAVPLPNSIYIKYYSTQPDDKRKNEVPAEEPEKLTLFQKFKKMYRDYWYVLVPVHLVTSAFWFGGFYYAAKSGIDIVGLLEYWNVNEKLLNSMRDSSMGYLTVAYALYKIATPIRYTVTVGGTTISINYLKKWGYIKPVPSTEKLKEMYQDKKEILTRTMKETKEDMMEKKDNIIESINEKKEEIKDKKDHLLKNVEKTKDTLKKRTEDFARNLHDINRPTKK</sequence>
<comment type="subcellular location">
    <subcellularLocation>
        <location evidence="1">Membrane</location>
        <topology evidence="1">Single-pass membrane protein</topology>
    </subcellularLocation>
</comment>
<feature type="coiled-coil region" evidence="6">
    <location>
        <begin position="197"/>
        <end position="264"/>
    </location>
</feature>
<keyword evidence="2 7" id="KW-0812">Transmembrane</keyword>
<feature type="domain" description="DUF1279" evidence="8">
    <location>
        <begin position="89"/>
        <end position="175"/>
    </location>
</feature>
<dbReference type="AlphaFoldDB" id="A0A653C3R2"/>
<evidence type="ECO:0000256" key="5">
    <source>
        <dbReference type="ARBA" id="ARBA00023136"/>
    </source>
</evidence>
<evidence type="ECO:0000259" key="8">
    <source>
        <dbReference type="Pfam" id="PF06916"/>
    </source>
</evidence>
<keyword evidence="3 7" id="KW-1133">Transmembrane helix</keyword>
<dbReference type="Proteomes" id="UP000410492">
    <property type="component" value="Unassembled WGS sequence"/>
</dbReference>